<evidence type="ECO:0000259" key="7">
    <source>
        <dbReference type="Pfam" id="PF00056"/>
    </source>
</evidence>
<evidence type="ECO:0000256" key="1">
    <source>
        <dbReference type="ARBA" id="ARBA00004843"/>
    </source>
</evidence>
<comment type="pathway">
    <text evidence="1 6">Fermentation; pyruvate fermentation to lactate; (S)-lactate from pyruvate: step 1/1.</text>
</comment>
<dbReference type="PRINTS" id="PR00086">
    <property type="entry name" value="LLDHDRGNASE"/>
</dbReference>
<dbReference type="FunFam" id="3.40.50.720:FF:000029">
    <property type="entry name" value="L-lactate dehydrogenase A chain"/>
    <property type="match status" value="1"/>
</dbReference>
<dbReference type="InterPro" id="IPR001557">
    <property type="entry name" value="L-lactate/malate_DH"/>
</dbReference>
<protein>
    <recommendedName>
        <fullName evidence="3 6">L-lactate dehydrogenase</fullName>
        <ecNumber evidence="3 6">1.1.1.27</ecNumber>
    </recommendedName>
</protein>
<dbReference type="Proteomes" id="UP000010556">
    <property type="component" value="Unassembled WGS sequence"/>
</dbReference>
<evidence type="ECO:0000256" key="4">
    <source>
        <dbReference type="ARBA" id="ARBA00023002"/>
    </source>
</evidence>
<dbReference type="EMBL" id="KB100891">
    <property type="protein sequence ID" value="ELK37158.1"/>
    <property type="molecule type" value="Genomic_DNA"/>
</dbReference>
<dbReference type="SUPFAM" id="SSF51735">
    <property type="entry name" value="NAD(P)-binding Rossmann-fold domains"/>
    <property type="match status" value="1"/>
</dbReference>
<evidence type="ECO:0000256" key="3">
    <source>
        <dbReference type="ARBA" id="ARBA00012967"/>
    </source>
</evidence>
<sequence>MATVQGELIKNLTSKESVPHNKISIVGSGSVGMACAISILMRGLSDELALVDVNEGRLKGETMDLQHGSLFVKMPKVISSKDYQVTANSNLVIITAGVRQKKGETRLDLVQRNLAIFKLMISDIMTHSPNCKMIIVSNPVDILTYVTWKLSGIPQNRVIGSGCNLDTARFRYLIGQKLSIHAGSCLGWVLGEHGDSGVPVWSSVRSEAAAIWTPPVSGT</sequence>
<dbReference type="InterPro" id="IPR001236">
    <property type="entry name" value="Lactate/malate_DH_N"/>
</dbReference>
<name>L5MHF2_MYODS</name>
<gene>
    <name evidence="8" type="ORF">MDA_GLEAN10016490</name>
</gene>
<dbReference type="GO" id="GO:0004459">
    <property type="term" value="F:L-lactate dehydrogenase (NAD+) activity"/>
    <property type="evidence" value="ECO:0007669"/>
    <property type="project" value="UniProtKB-EC"/>
</dbReference>
<dbReference type="AlphaFoldDB" id="L5MHF2"/>
<dbReference type="Pfam" id="PF00056">
    <property type="entry name" value="Ldh_1_N"/>
    <property type="match status" value="1"/>
</dbReference>
<accession>L5MHF2</accession>
<dbReference type="SUPFAM" id="SSF56327">
    <property type="entry name" value="LDH C-terminal domain-like"/>
    <property type="match status" value="1"/>
</dbReference>
<dbReference type="PANTHER" id="PTHR43128">
    <property type="entry name" value="L-2-HYDROXYCARBOXYLATE DEHYDROGENASE (NAD(P)(+))"/>
    <property type="match status" value="1"/>
</dbReference>
<keyword evidence="9" id="KW-1185">Reference proteome</keyword>
<dbReference type="InterPro" id="IPR036291">
    <property type="entry name" value="NAD(P)-bd_dom_sf"/>
</dbReference>
<dbReference type="UniPathway" id="UPA00554">
    <property type="reaction ID" value="UER00611"/>
</dbReference>
<organism evidence="8 9">
    <name type="scientific">Myotis davidii</name>
    <name type="common">David's myotis</name>
    <dbReference type="NCBI Taxonomy" id="225400"/>
    <lineage>
        <taxon>Eukaryota</taxon>
        <taxon>Metazoa</taxon>
        <taxon>Chordata</taxon>
        <taxon>Craniata</taxon>
        <taxon>Vertebrata</taxon>
        <taxon>Euteleostomi</taxon>
        <taxon>Mammalia</taxon>
        <taxon>Eutheria</taxon>
        <taxon>Laurasiatheria</taxon>
        <taxon>Chiroptera</taxon>
        <taxon>Yangochiroptera</taxon>
        <taxon>Vespertilionidae</taxon>
        <taxon>Myotis</taxon>
    </lineage>
</organism>
<feature type="domain" description="Lactate/malate dehydrogenase N-terminal" evidence="7">
    <location>
        <begin position="22"/>
        <end position="160"/>
    </location>
</feature>
<keyword evidence="5 6" id="KW-0520">NAD</keyword>
<comment type="catalytic activity">
    <reaction evidence="6">
        <text>(S)-lactate + NAD(+) = pyruvate + NADH + H(+)</text>
        <dbReference type="Rhea" id="RHEA:23444"/>
        <dbReference type="ChEBI" id="CHEBI:15361"/>
        <dbReference type="ChEBI" id="CHEBI:15378"/>
        <dbReference type="ChEBI" id="CHEBI:16651"/>
        <dbReference type="ChEBI" id="CHEBI:57540"/>
        <dbReference type="ChEBI" id="CHEBI:57945"/>
        <dbReference type="EC" id="1.1.1.27"/>
    </reaction>
</comment>
<evidence type="ECO:0000256" key="2">
    <source>
        <dbReference type="ARBA" id="ARBA00006054"/>
    </source>
</evidence>
<dbReference type="InterPro" id="IPR015955">
    <property type="entry name" value="Lactate_DH/Glyco_Ohase_4_C"/>
</dbReference>
<comment type="similarity">
    <text evidence="2">Belongs to the LDH/MDH superfamily. LDH family.</text>
</comment>
<evidence type="ECO:0000256" key="5">
    <source>
        <dbReference type="ARBA" id="ARBA00023027"/>
    </source>
</evidence>
<dbReference type="GO" id="GO:0006089">
    <property type="term" value="P:lactate metabolic process"/>
    <property type="evidence" value="ECO:0007669"/>
    <property type="project" value="TreeGrafter"/>
</dbReference>
<evidence type="ECO:0000313" key="9">
    <source>
        <dbReference type="Proteomes" id="UP000010556"/>
    </source>
</evidence>
<dbReference type="PANTHER" id="PTHR43128:SF8">
    <property type="entry name" value="L-LACTATE DEHYDROGENASE A-LIKE 6B"/>
    <property type="match status" value="1"/>
</dbReference>
<keyword evidence="4 6" id="KW-0560">Oxidoreductase</keyword>
<dbReference type="Gene3D" id="3.90.110.10">
    <property type="entry name" value="Lactate dehydrogenase/glycoside hydrolase, family 4, C-terminal"/>
    <property type="match status" value="1"/>
</dbReference>
<evidence type="ECO:0000256" key="6">
    <source>
        <dbReference type="RuleBase" id="RU000496"/>
    </source>
</evidence>
<dbReference type="EC" id="1.1.1.27" evidence="3 6"/>
<dbReference type="InterPro" id="IPR018177">
    <property type="entry name" value="L-lactate_DH_AS"/>
</dbReference>
<dbReference type="Gene3D" id="3.40.50.720">
    <property type="entry name" value="NAD(P)-binding Rossmann-like Domain"/>
    <property type="match status" value="1"/>
</dbReference>
<evidence type="ECO:0000313" key="8">
    <source>
        <dbReference type="EMBL" id="ELK37158.1"/>
    </source>
</evidence>
<reference evidence="9" key="1">
    <citation type="journal article" date="2013" name="Science">
        <title>Comparative analysis of bat genomes provides insight into the evolution of flight and immunity.</title>
        <authorList>
            <person name="Zhang G."/>
            <person name="Cowled C."/>
            <person name="Shi Z."/>
            <person name="Huang Z."/>
            <person name="Bishop-Lilly K.A."/>
            <person name="Fang X."/>
            <person name="Wynne J.W."/>
            <person name="Xiong Z."/>
            <person name="Baker M.L."/>
            <person name="Zhao W."/>
            <person name="Tachedjian M."/>
            <person name="Zhu Y."/>
            <person name="Zhou P."/>
            <person name="Jiang X."/>
            <person name="Ng J."/>
            <person name="Yang L."/>
            <person name="Wu L."/>
            <person name="Xiao J."/>
            <person name="Feng Y."/>
            <person name="Chen Y."/>
            <person name="Sun X."/>
            <person name="Zhang Y."/>
            <person name="Marsh G.A."/>
            <person name="Crameri G."/>
            <person name="Broder C.C."/>
            <person name="Frey K.G."/>
            <person name="Wang L.F."/>
            <person name="Wang J."/>
        </authorList>
    </citation>
    <scope>NUCLEOTIDE SEQUENCE [LARGE SCALE GENOMIC DNA]</scope>
</reference>
<proteinExistence type="inferred from homology"/>
<dbReference type="PROSITE" id="PS00064">
    <property type="entry name" value="L_LDH"/>
    <property type="match status" value="1"/>
</dbReference>
<dbReference type="eggNOG" id="KOG1495">
    <property type="taxonomic scope" value="Eukaryota"/>
</dbReference>